<accession>A0A919DAC3</accession>
<dbReference type="OrthoDB" id="6025318at2"/>
<comment type="caution">
    <text evidence="1">The sequence shown here is derived from an EMBL/GenBank/DDBJ whole genome shotgun (WGS) entry which is preliminary data.</text>
</comment>
<keyword evidence="2" id="KW-1185">Reference proteome</keyword>
<dbReference type="AlphaFoldDB" id="A0A919DAC3"/>
<reference evidence="1" key="1">
    <citation type="journal article" date="2014" name="Int. J. Syst. Evol. Microbiol.">
        <title>Complete genome sequence of Corynebacterium casei LMG S-19264T (=DSM 44701T), isolated from a smear-ripened cheese.</title>
        <authorList>
            <consortium name="US DOE Joint Genome Institute (JGI-PGF)"/>
            <person name="Walter F."/>
            <person name="Albersmeier A."/>
            <person name="Kalinowski J."/>
            <person name="Ruckert C."/>
        </authorList>
    </citation>
    <scope>NUCLEOTIDE SEQUENCE</scope>
    <source>
        <strain evidence="1">KCTC 32020</strain>
    </source>
</reference>
<gene>
    <name evidence="1" type="ORF">GCM10007167_03510</name>
</gene>
<evidence type="ECO:0000313" key="2">
    <source>
        <dbReference type="Proteomes" id="UP000636453"/>
    </source>
</evidence>
<dbReference type="Proteomes" id="UP000636453">
    <property type="component" value="Unassembled WGS sequence"/>
</dbReference>
<organism evidence="1 2">
    <name type="scientific">Vulcaniibacterium thermophilum</name>
    <dbReference type="NCBI Taxonomy" id="1169913"/>
    <lineage>
        <taxon>Bacteria</taxon>
        <taxon>Pseudomonadati</taxon>
        <taxon>Pseudomonadota</taxon>
        <taxon>Gammaproteobacteria</taxon>
        <taxon>Lysobacterales</taxon>
        <taxon>Lysobacteraceae</taxon>
        <taxon>Vulcaniibacterium</taxon>
    </lineage>
</organism>
<name>A0A919DAC3_9GAMM</name>
<protein>
    <submittedName>
        <fullName evidence="1">Uncharacterized protein</fullName>
    </submittedName>
</protein>
<reference evidence="1" key="2">
    <citation type="submission" date="2020-09" db="EMBL/GenBank/DDBJ databases">
        <authorList>
            <person name="Sun Q."/>
            <person name="Kim S."/>
        </authorList>
    </citation>
    <scope>NUCLEOTIDE SEQUENCE</scope>
    <source>
        <strain evidence="1">KCTC 32020</strain>
    </source>
</reference>
<sequence length="92" mass="9903">MNATVVGLVTPHLLRVVDLANEAEKGMNVDWHVRQAVSATMGELGDQYNASALAAAYVEGLENAARQAPRTRVAYIRVLQAAAATARSLRRD</sequence>
<dbReference type="EMBL" id="BNCF01000001">
    <property type="protein sequence ID" value="GHE25852.1"/>
    <property type="molecule type" value="Genomic_DNA"/>
</dbReference>
<proteinExistence type="predicted"/>
<evidence type="ECO:0000313" key="1">
    <source>
        <dbReference type="EMBL" id="GHE25852.1"/>
    </source>
</evidence>
<dbReference type="RefSeq" id="WP_146472527.1">
    <property type="nucleotide sequence ID" value="NZ_BNCF01000001.1"/>
</dbReference>